<comment type="function">
    <text evidence="2">Acts both as a biotin--[acetyl-CoA-carboxylase] ligase and a repressor.</text>
</comment>
<dbReference type="CDD" id="cd16442">
    <property type="entry name" value="BPL"/>
    <property type="match status" value="1"/>
</dbReference>
<dbReference type="PROSITE" id="PS51733">
    <property type="entry name" value="BPL_LPL_CATALYTIC"/>
    <property type="match status" value="1"/>
</dbReference>
<protein>
    <recommendedName>
        <fullName evidence="2">Bifunctional ligase/repressor BirA</fullName>
    </recommendedName>
    <alternativeName>
        <fullName evidence="2">Biotin--[acetyl-CoA-carboxylase] ligase</fullName>
        <ecNumber evidence="2">6.3.4.15</ecNumber>
    </alternativeName>
    <alternativeName>
        <fullName evidence="2">Biotin--protein ligase</fullName>
    </alternativeName>
    <alternativeName>
        <fullName evidence="2">Biotin-[acetyl-CoA carboxylase] synthetase</fullName>
    </alternativeName>
</protein>
<keyword evidence="2" id="KW-0067">ATP-binding</keyword>
<reference evidence="4 5" key="1">
    <citation type="submission" date="2021-08" db="EMBL/GenBank/DDBJ databases">
        <title>Genome sequence analysis of Clostridium chauvoei strains of European origin and evaluation of typing options for outbreak investigations.</title>
        <authorList>
            <person name="Abdel-Glil M."/>
            <person name="Thomas P."/>
            <person name="Seyboldt C."/>
        </authorList>
    </citation>
    <scope>NUCLEOTIDE SEQUENCE [LARGE SCALE GENOMIC DNA]</scope>
    <source>
        <strain evidence="4 5">S0260-09</strain>
    </source>
</reference>
<proteinExistence type="inferred from homology"/>
<gene>
    <name evidence="2" type="primary">birA</name>
    <name evidence="4" type="ORF">K4H94_03565</name>
</gene>
<dbReference type="AlphaFoldDB" id="A0ABD4RFM9"/>
<evidence type="ECO:0000256" key="2">
    <source>
        <dbReference type="HAMAP-Rule" id="MF_00978"/>
    </source>
</evidence>
<dbReference type="GO" id="GO:0005524">
    <property type="term" value="F:ATP binding"/>
    <property type="evidence" value="ECO:0007669"/>
    <property type="project" value="UniProtKB-UniRule"/>
</dbReference>
<dbReference type="Gene3D" id="3.30.930.10">
    <property type="entry name" value="Bira Bifunctional Protein, Domain 2"/>
    <property type="match status" value="1"/>
</dbReference>
<dbReference type="HAMAP" id="MF_00978">
    <property type="entry name" value="Bifunct_BirA"/>
    <property type="match status" value="1"/>
</dbReference>
<comment type="caution">
    <text evidence="2">Lacks conserved residue(s) required for the propagation of feature annotation.</text>
</comment>
<evidence type="ECO:0000313" key="5">
    <source>
        <dbReference type="Proteomes" id="UP000775179"/>
    </source>
</evidence>
<dbReference type="InterPro" id="IPR036390">
    <property type="entry name" value="WH_DNA-bd_sf"/>
</dbReference>
<dbReference type="PANTHER" id="PTHR12835:SF5">
    <property type="entry name" value="BIOTIN--PROTEIN LIGASE"/>
    <property type="match status" value="1"/>
</dbReference>
<comment type="similarity">
    <text evidence="2">Belongs to the biotin--protein ligase family.</text>
</comment>
<dbReference type="InterPro" id="IPR004408">
    <property type="entry name" value="Biotin_CoA_COase_ligase"/>
</dbReference>
<dbReference type="SUPFAM" id="SSF46785">
    <property type="entry name" value="Winged helix' DNA-binding domain"/>
    <property type="match status" value="1"/>
</dbReference>
<accession>A0ABD4RFM9</accession>
<keyword evidence="2" id="KW-0092">Biotin</keyword>
<feature type="binding site" evidence="2">
    <location>
        <begin position="89"/>
        <end position="91"/>
    </location>
    <ligand>
        <name>biotin</name>
        <dbReference type="ChEBI" id="CHEBI:57586"/>
    </ligand>
</feature>
<dbReference type="KEGG" id="cchv:BTM20_05605"/>
<dbReference type="GO" id="GO:0004077">
    <property type="term" value="F:biotin--[biotin carboxyl-carrier protein] ligase activity"/>
    <property type="evidence" value="ECO:0007669"/>
    <property type="project" value="UniProtKB-UniRule"/>
</dbReference>
<keyword evidence="2" id="KW-0805">Transcription regulation</keyword>
<dbReference type="InterPro" id="IPR004143">
    <property type="entry name" value="BPL_LPL_catalytic"/>
</dbReference>
<keyword evidence="2" id="KW-0238">DNA-binding</keyword>
<dbReference type="NCBIfam" id="TIGR00121">
    <property type="entry name" value="birA_ligase"/>
    <property type="match status" value="1"/>
</dbReference>
<feature type="binding site" evidence="2">
    <location>
        <position position="113"/>
    </location>
    <ligand>
        <name>biotin</name>
        <dbReference type="ChEBI" id="CHEBI:57586"/>
    </ligand>
</feature>
<evidence type="ECO:0000259" key="3">
    <source>
        <dbReference type="PROSITE" id="PS51733"/>
    </source>
</evidence>
<comment type="caution">
    <text evidence="4">The sequence shown here is derived from an EMBL/GenBank/DDBJ whole genome shotgun (WGS) entry which is preliminary data.</text>
</comment>
<dbReference type="EC" id="6.3.4.15" evidence="2"/>
<sequence length="326" mass="36394">MKEKVLTLLKGSNDFISGQKISDKLGITRSSVWKYINILKREGYVIEGISNKGYKLISSYDILNPLEIKEKLKTKNIGKNINYFESIDSTNIKAKNLANSNSPDGTLVISETQSLGKGRLDREWISPKGGIWASLILKPNLEPIHAPKITLIAAAAMAITLKGYSLDIKIKWPNDLILKDKKVCGILTEMNCDMDRINYIILGFGLNVNIPEKNIPINLKSKATSLLISTGKSFSRTDLLCNFLNNFEILYNELLDKNHANTSIDICRKYSLFIDEEIIISTLNENKKVKCIDITSDGSLLVLDSLGNKSKVFSGEVSLSKNYIID</sequence>
<dbReference type="InterPro" id="IPR036388">
    <property type="entry name" value="WH-like_DNA-bd_sf"/>
</dbReference>
<evidence type="ECO:0000256" key="1">
    <source>
        <dbReference type="ARBA" id="ARBA00022598"/>
    </source>
</evidence>
<keyword evidence="2" id="KW-0547">Nucleotide-binding</keyword>
<keyword evidence="2" id="KW-0804">Transcription</keyword>
<dbReference type="Pfam" id="PF03099">
    <property type="entry name" value="BPL_LplA_LipB"/>
    <property type="match status" value="1"/>
</dbReference>
<name>A0ABD4RFM9_9CLOT</name>
<comment type="catalytic activity">
    <reaction evidence="2">
        <text>biotin + L-lysyl-[protein] + ATP = N(6)-biotinyl-L-lysyl-[protein] + AMP + diphosphate + H(+)</text>
        <dbReference type="Rhea" id="RHEA:11756"/>
        <dbReference type="Rhea" id="RHEA-COMP:9752"/>
        <dbReference type="Rhea" id="RHEA-COMP:10505"/>
        <dbReference type="ChEBI" id="CHEBI:15378"/>
        <dbReference type="ChEBI" id="CHEBI:29969"/>
        <dbReference type="ChEBI" id="CHEBI:30616"/>
        <dbReference type="ChEBI" id="CHEBI:33019"/>
        <dbReference type="ChEBI" id="CHEBI:57586"/>
        <dbReference type="ChEBI" id="CHEBI:83144"/>
        <dbReference type="ChEBI" id="CHEBI:456215"/>
        <dbReference type="EC" id="6.3.4.15"/>
    </reaction>
</comment>
<feature type="binding site" evidence="2">
    <location>
        <position position="182"/>
    </location>
    <ligand>
        <name>biotin</name>
        <dbReference type="ChEBI" id="CHEBI:57586"/>
    </ligand>
</feature>
<keyword evidence="1 2" id="KW-0436">Ligase</keyword>
<dbReference type="InterPro" id="IPR045864">
    <property type="entry name" value="aa-tRNA-synth_II/BPL/LPL"/>
</dbReference>
<dbReference type="GO" id="GO:0003677">
    <property type="term" value="F:DNA binding"/>
    <property type="evidence" value="ECO:0007669"/>
    <property type="project" value="UniProtKB-UniRule"/>
</dbReference>
<dbReference type="GO" id="GO:0006355">
    <property type="term" value="P:regulation of DNA-templated transcription"/>
    <property type="evidence" value="ECO:0007669"/>
    <property type="project" value="UniProtKB-UniRule"/>
</dbReference>
<feature type="DNA-binding region" description="H-T-H motif" evidence="2">
    <location>
        <begin position="18"/>
        <end position="37"/>
    </location>
</feature>
<dbReference type="RefSeq" id="WP_021875326.1">
    <property type="nucleotide sequence ID" value="NZ_CP018624.1"/>
</dbReference>
<evidence type="ECO:0000313" key="4">
    <source>
        <dbReference type="EMBL" id="MBX7290128.1"/>
    </source>
</evidence>
<feature type="domain" description="BPL/LPL catalytic" evidence="3">
    <location>
        <begin position="66"/>
        <end position="255"/>
    </location>
</feature>
<dbReference type="GO" id="GO:0009249">
    <property type="term" value="P:protein lipoylation"/>
    <property type="evidence" value="ECO:0007669"/>
    <property type="project" value="UniProtKB-ARBA"/>
</dbReference>
<dbReference type="Gene3D" id="1.10.10.10">
    <property type="entry name" value="Winged helix-like DNA-binding domain superfamily/Winged helix DNA-binding domain"/>
    <property type="match status" value="1"/>
</dbReference>
<dbReference type="Pfam" id="PF08279">
    <property type="entry name" value="HTH_11"/>
    <property type="match status" value="1"/>
</dbReference>
<dbReference type="InterPro" id="IPR030855">
    <property type="entry name" value="Bifunct_BirA"/>
</dbReference>
<dbReference type="EMBL" id="JAIFTX010000005">
    <property type="protein sequence ID" value="MBX7290128.1"/>
    <property type="molecule type" value="Genomic_DNA"/>
</dbReference>
<dbReference type="SUPFAM" id="SSF55681">
    <property type="entry name" value="Class II aaRS and biotin synthetases"/>
    <property type="match status" value="1"/>
</dbReference>
<keyword evidence="2" id="KW-0678">Repressor</keyword>
<dbReference type="GeneID" id="66301334"/>
<dbReference type="Proteomes" id="UP000775179">
    <property type="component" value="Unassembled WGS sequence"/>
</dbReference>
<organism evidence="4 5">
    <name type="scientific">Clostridium chauvoei</name>
    <dbReference type="NCBI Taxonomy" id="46867"/>
    <lineage>
        <taxon>Bacteria</taxon>
        <taxon>Bacillati</taxon>
        <taxon>Bacillota</taxon>
        <taxon>Clostridia</taxon>
        <taxon>Eubacteriales</taxon>
        <taxon>Clostridiaceae</taxon>
        <taxon>Clostridium</taxon>
    </lineage>
</organism>
<dbReference type="GO" id="GO:0016740">
    <property type="term" value="F:transferase activity"/>
    <property type="evidence" value="ECO:0007669"/>
    <property type="project" value="UniProtKB-ARBA"/>
</dbReference>
<dbReference type="PANTHER" id="PTHR12835">
    <property type="entry name" value="BIOTIN PROTEIN LIGASE"/>
    <property type="match status" value="1"/>
</dbReference>
<dbReference type="InterPro" id="IPR013196">
    <property type="entry name" value="HTH_11"/>
</dbReference>
<dbReference type="Gene3D" id="2.30.30.100">
    <property type="match status" value="1"/>
</dbReference>